<keyword evidence="4" id="KW-1185">Reference proteome</keyword>
<evidence type="ECO:0000256" key="2">
    <source>
        <dbReference type="SAM" id="Phobius"/>
    </source>
</evidence>
<dbReference type="Gene3D" id="3.40.50.11350">
    <property type="match status" value="2"/>
</dbReference>
<organism evidence="3 4">
    <name type="scientific">Psilocybe cf. subviscida</name>
    <dbReference type="NCBI Taxonomy" id="2480587"/>
    <lineage>
        <taxon>Eukaryota</taxon>
        <taxon>Fungi</taxon>
        <taxon>Dikarya</taxon>
        <taxon>Basidiomycota</taxon>
        <taxon>Agaricomycotina</taxon>
        <taxon>Agaricomycetes</taxon>
        <taxon>Agaricomycetidae</taxon>
        <taxon>Agaricales</taxon>
        <taxon>Agaricineae</taxon>
        <taxon>Strophariaceae</taxon>
        <taxon>Psilocybe</taxon>
    </lineage>
</organism>
<evidence type="ECO:0000256" key="1">
    <source>
        <dbReference type="SAM" id="MobiDB-lite"/>
    </source>
</evidence>
<sequence>MSPLKATSRWPEYFPVVTDSGRQDALRHHQKDVESRWFHVLPTTLPKRYSRVILAALVACAFLYLYSFHGGYLSAKYSSEKELAWTPSTPFPEVQQEKPEDGLPPLYEAYKAYEVDVSERILEQNGTGRYIYFANHPTTCGWGNVLQEMVYGSLLASEANLGYVYDDFTWDIDGRNYSQFNGKLIPARIPLSTMLSGHLLGLSEEEAQQASTPPRSINRRVYEQICPQNERVYIRRETAQAYLKKIQSPIDLDADTGLDILHGWLAALNSPEYKAAKCIEVVWGSTHIFDIWLFGNERVQSLWTRLSMSPTLRHWGWSPLILRAFERNAHLLAPSSQPGGLLPGLFGDSWSLPNAVKSYLPYPTPAVHLENGENVAVVESQEETKTKNPTSIDPKILDHSEPLPLLALHLRRGDFQEHCFNLAEWGAPYSGMNTFPELRAHDEFVVPRVASTQEEHALVEASTTKRRIVGNETLVASMEDRKLIYGIHCFPDAEQIARRVREVVHDYVSFTQERERIKNTPWWAWSSVAKDERDQGVEPSTVSLDEEPGLSERTDPTPNDMLRKVFIQTNGNKEWLAEVKQALMADAERSTAPVDASQAPEDGWAFEWHWEDVVTSRDMDLGWEEKPVAQVLDSYISHRAEVFVGNGFSSLTSHVVIQRKQRGFDPLQIRFCPHPPADSMQPDSLHNCLLRYITTHHQQSQYTATSTAHIRSGLHNGLAVSEFGFLTPDPTHITIRLPTLSAYTYKTSNH</sequence>
<dbReference type="Proteomes" id="UP000567179">
    <property type="component" value="Unassembled WGS sequence"/>
</dbReference>
<keyword evidence="2" id="KW-1133">Transmembrane helix</keyword>
<keyword evidence="2" id="KW-0472">Membrane</keyword>
<keyword evidence="2" id="KW-0812">Transmembrane</keyword>
<comment type="caution">
    <text evidence="3">The sequence shown here is derived from an EMBL/GenBank/DDBJ whole genome shotgun (WGS) entry which is preliminary data.</text>
</comment>
<reference evidence="3 4" key="1">
    <citation type="journal article" date="2020" name="ISME J.">
        <title>Uncovering the hidden diversity of litter-decomposition mechanisms in mushroom-forming fungi.</title>
        <authorList>
            <person name="Floudas D."/>
            <person name="Bentzer J."/>
            <person name="Ahren D."/>
            <person name="Johansson T."/>
            <person name="Persson P."/>
            <person name="Tunlid A."/>
        </authorList>
    </citation>
    <scope>NUCLEOTIDE SEQUENCE [LARGE SCALE GENOMIC DNA]</scope>
    <source>
        <strain evidence="3 4">CBS 101986</strain>
    </source>
</reference>
<evidence type="ECO:0000313" key="3">
    <source>
        <dbReference type="EMBL" id="KAF5316336.1"/>
    </source>
</evidence>
<protein>
    <submittedName>
        <fullName evidence="3">Uncharacterized protein</fullName>
    </submittedName>
</protein>
<dbReference type="AlphaFoldDB" id="A0A8H5B4Z9"/>
<feature type="transmembrane region" description="Helical" evidence="2">
    <location>
        <begin position="52"/>
        <end position="73"/>
    </location>
</feature>
<gene>
    <name evidence="3" type="ORF">D9619_006496</name>
</gene>
<proteinExistence type="predicted"/>
<feature type="region of interest" description="Disordered" evidence="1">
    <location>
        <begin position="534"/>
        <end position="558"/>
    </location>
</feature>
<accession>A0A8H5B4Z9</accession>
<name>A0A8H5B4Z9_9AGAR</name>
<dbReference type="OrthoDB" id="2559662at2759"/>
<dbReference type="EMBL" id="JAACJJ010000042">
    <property type="protein sequence ID" value="KAF5316336.1"/>
    <property type="molecule type" value="Genomic_DNA"/>
</dbReference>
<evidence type="ECO:0000313" key="4">
    <source>
        <dbReference type="Proteomes" id="UP000567179"/>
    </source>
</evidence>